<gene>
    <name evidence="4" type="ORF">SAMN02745728_01722</name>
</gene>
<dbReference type="CDD" id="cd02062">
    <property type="entry name" value="Nitro_FMN_reductase"/>
    <property type="match status" value="1"/>
</dbReference>
<protein>
    <submittedName>
        <fullName evidence="4">Nitroreductase</fullName>
    </submittedName>
</protein>
<dbReference type="GO" id="GO:0016491">
    <property type="term" value="F:oxidoreductase activity"/>
    <property type="evidence" value="ECO:0007669"/>
    <property type="project" value="UniProtKB-KW"/>
</dbReference>
<dbReference type="InterPro" id="IPR023312">
    <property type="entry name" value="Put_nitroreductase_C_bac"/>
</dbReference>
<dbReference type="EMBL" id="FRDI01000008">
    <property type="protein sequence ID" value="SHN67012.1"/>
    <property type="molecule type" value="Genomic_DNA"/>
</dbReference>
<dbReference type="AlphaFoldDB" id="A0A1M7T8K9"/>
<evidence type="ECO:0000259" key="3">
    <source>
        <dbReference type="Pfam" id="PF00881"/>
    </source>
</evidence>
<evidence type="ECO:0000313" key="5">
    <source>
        <dbReference type="Proteomes" id="UP000186469"/>
    </source>
</evidence>
<dbReference type="Pfam" id="PF00881">
    <property type="entry name" value="Nitroreductase"/>
    <property type="match status" value="1"/>
</dbReference>
<keyword evidence="2" id="KW-0560">Oxidoreductase</keyword>
<dbReference type="InterPro" id="IPR029479">
    <property type="entry name" value="Nitroreductase"/>
</dbReference>
<dbReference type="RefSeq" id="WP_072697412.1">
    <property type="nucleotide sequence ID" value="NZ_FRDI01000008.1"/>
</dbReference>
<sequence>MSFKQLVIDARTCRRFDESKQVSESQIVDLIDTVRVVSCTGNKQSLRYSFSISPAQNAVIFSSLKWAMMLKDWAGPKQGERPTAYIIIANDENILKNPQIDLGIAAQTLQLAASSLGLASCMFSSMNAKALHKELGFADNIEIMLTMAFGYPLEKRKITELGKDGSTAYWRDEALVHYVPKRNLNDILLKSFK</sequence>
<evidence type="ECO:0000313" key="4">
    <source>
        <dbReference type="EMBL" id="SHN67012.1"/>
    </source>
</evidence>
<evidence type="ECO:0000256" key="2">
    <source>
        <dbReference type="ARBA" id="ARBA00023002"/>
    </source>
</evidence>
<dbReference type="SUPFAM" id="SSF55469">
    <property type="entry name" value="FMN-dependent nitroreductase-like"/>
    <property type="match status" value="1"/>
</dbReference>
<proteinExistence type="inferred from homology"/>
<dbReference type="Gene3D" id="2.20.180.10">
    <property type="entry name" value="putative fmn-dependent nitroreductase like domains"/>
    <property type="match status" value="1"/>
</dbReference>
<dbReference type="OrthoDB" id="9804207at2"/>
<comment type="similarity">
    <text evidence="1">Belongs to the nitroreductase family.</text>
</comment>
<keyword evidence="5" id="KW-1185">Reference proteome</keyword>
<dbReference type="InterPro" id="IPR000415">
    <property type="entry name" value="Nitroreductase-like"/>
</dbReference>
<organism evidence="4 5">
    <name type="scientific">Desulfovibrio litoralis DSM 11393</name>
    <dbReference type="NCBI Taxonomy" id="1121455"/>
    <lineage>
        <taxon>Bacteria</taxon>
        <taxon>Pseudomonadati</taxon>
        <taxon>Thermodesulfobacteriota</taxon>
        <taxon>Desulfovibrionia</taxon>
        <taxon>Desulfovibrionales</taxon>
        <taxon>Desulfovibrionaceae</taxon>
        <taxon>Desulfovibrio</taxon>
    </lineage>
</organism>
<dbReference type="STRING" id="1121455.SAMN02745728_01722"/>
<dbReference type="PANTHER" id="PTHR43673:SF10">
    <property type="entry name" value="NADH DEHYDROGENASE_NAD(P)H NITROREDUCTASE XCC3605-RELATED"/>
    <property type="match status" value="1"/>
</dbReference>
<reference evidence="4 5" key="1">
    <citation type="submission" date="2016-12" db="EMBL/GenBank/DDBJ databases">
        <authorList>
            <person name="Song W.-J."/>
            <person name="Kurnit D.M."/>
        </authorList>
    </citation>
    <scope>NUCLEOTIDE SEQUENCE [LARGE SCALE GENOMIC DNA]</scope>
    <source>
        <strain evidence="4 5">DSM 11393</strain>
    </source>
</reference>
<dbReference type="Proteomes" id="UP000186469">
    <property type="component" value="Unassembled WGS sequence"/>
</dbReference>
<evidence type="ECO:0000256" key="1">
    <source>
        <dbReference type="ARBA" id="ARBA00007118"/>
    </source>
</evidence>
<accession>A0A1M7T8K9</accession>
<name>A0A1M7T8K9_9BACT</name>
<dbReference type="PANTHER" id="PTHR43673">
    <property type="entry name" value="NAD(P)H NITROREDUCTASE YDGI-RELATED"/>
    <property type="match status" value="1"/>
</dbReference>
<feature type="domain" description="Nitroreductase" evidence="3">
    <location>
        <begin position="11"/>
        <end position="151"/>
    </location>
</feature>
<dbReference type="Gene3D" id="3.40.109.10">
    <property type="entry name" value="NADH Oxidase"/>
    <property type="match status" value="1"/>
</dbReference>